<dbReference type="InterPro" id="IPR053137">
    <property type="entry name" value="NLR-like"/>
</dbReference>
<evidence type="ECO:0000313" key="2">
    <source>
        <dbReference type="EMBL" id="KAF6241314.1"/>
    </source>
</evidence>
<dbReference type="InterPro" id="IPR027417">
    <property type="entry name" value="P-loop_NTPase"/>
</dbReference>
<accession>A0A8H6G6J2</accession>
<dbReference type="GeneID" id="59281704"/>
<dbReference type="PANTHER" id="PTHR46082:SF11">
    <property type="entry name" value="AAA+ ATPASE DOMAIN-CONTAINING PROTEIN-RELATED"/>
    <property type="match status" value="1"/>
</dbReference>
<dbReference type="InterPro" id="IPR011990">
    <property type="entry name" value="TPR-like_helical_dom_sf"/>
</dbReference>
<dbReference type="SMART" id="SM00028">
    <property type="entry name" value="TPR"/>
    <property type="match status" value="4"/>
</dbReference>
<dbReference type="SUPFAM" id="SSF53167">
    <property type="entry name" value="Purine and uridine phosphorylases"/>
    <property type="match status" value="1"/>
</dbReference>
<dbReference type="RefSeq" id="XP_037170554.1">
    <property type="nucleotide sequence ID" value="XM_037301975.1"/>
</dbReference>
<reference evidence="2 3" key="1">
    <citation type="journal article" date="2020" name="Genomics">
        <title>Complete, high-quality genomes from long-read metagenomic sequencing of two wolf lichen thalli reveals enigmatic genome architecture.</title>
        <authorList>
            <person name="McKenzie S.K."/>
            <person name="Walston R.F."/>
            <person name="Allen J.L."/>
        </authorList>
    </citation>
    <scope>NUCLEOTIDE SEQUENCE [LARGE SCALE GENOMIC DNA]</scope>
    <source>
        <strain evidence="2">WasteWater2</strain>
    </source>
</reference>
<organism evidence="2 3">
    <name type="scientific">Letharia columbiana</name>
    <dbReference type="NCBI Taxonomy" id="112416"/>
    <lineage>
        <taxon>Eukaryota</taxon>
        <taxon>Fungi</taxon>
        <taxon>Dikarya</taxon>
        <taxon>Ascomycota</taxon>
        <taxon>Pezizomycotina</taxon>
        <taxon>Lecanoromycetes</taxon>
        <taxon>OSLEUM clade</taxon>
        <taxon>Lecanoromycetidae</taxon>
        <taxon>Lecanorales</taxon>
        <taxon>Lecanorineae</taxon>
        <taxon>Parmeliaceae</taxon>
        <taxon>Letharia</taxon>
    </lineage>
</organism>
<dbReference type="Pfam" id="PF13374">
    <property type="entry name" value="TPR_10"/>
    <property type="match status" value="1"/>
</dbReference>
<dbReference type="SUPFAM" id="SSF52540">
    <property type="entry name" value="P-loop containing nucleoside triphosphate hydrolases"/>
    <property type="match status" value="1"/>
</dbReference>
<comment type="caution">
    <text evidence="2">The sequence shown here is derived from an EMBL/GenBank/DDBJ whole genome shotgun (WGS) entry which is preliminary data.</text>
</comment>
<keyword evidence="3" id="KW-1185">Reference proteome</keyword>
<dbReference type="Pfam" id="PF13424">
    <property type="entry name" value="TPR_12"/>
    <property type="match status" value="1"/>
</dbReference>
<keyword evidence="1" id="KW-0802">TPR repeat</keyword>
<dbReference type="InterPro" id="IPR019734">
    <property type="entry name" value="TPR_rpt"/>
</dbReference>
<dbReference type="SUPFAM" id="SSF48452">
    <property type="entry name" value="TPR-like"/>
    <property type="match status" value="1"/>
</dbReference>
<dbReference type="GO" id="GO:0009116">
    <property type="term" value="P:nucleoside metabolic process"/>
    <property type="evidence" value="ECO:0007669"/>
    <property type="project" value="InterPro"/>
</dbReference>
<evidence type="ECO:0000313" key="3">
    <source>
        <dbReference type="Proteomes" id="UP000578531"/>
    </source>
</evidence>
<protein>
    <submittedName>
        <fullName evidence="2">Uncharacterized protein</fullName>
    </submittedName>
</protein>
<feature type="repeat" description="TPR" evidence="1">
    <location>
        <begin position="954"/>
        <end position="987"/>
    </location>
</feature>
<dbReference type="Gene3D" id="3.40.50.1580">
    <property type="entry name" value="Nucleoside phosphorylase domain"/>
    <property type="match status" value="1"/>
</dbReference>
<dbReference type="OrthoDB" id="5086500at2759"/>
<gene>
    <name evidence="2" type="ORF">HO173_000024</name>
</gene>
<dbReference type="Gene3D" id="1.25.40.10">
    <property type="entry name" value="Tetratricopeptide repeat domain"/>
    <property type="match status" value="1"/>
</dbReference>
<sequence length="1047" mass="117423">MSARRRLRPEDYTVGWLCALARTEQVAAIKMLDEQHQELPKPVGDHNTYTYGSIGSHNIVIACLPISHPGTTPATRMADLLPTSFPNMRLHLFVGIGGGIPHDPPHLDASQDIHLGDVVVGVDQTPGVAGVVQYDFMRDKGEEGRDLLGIFDKPNPELLTALGKLFSNYEMGDSNPHLQLAKLTGLRSDFARPPPGGDKFYRSTYKHINGAPNCDQCSIDQIVVRNERQPLKQESLEQETPIPVFHQGQILSGNSVIKDAKRRDELSQAYPHARCLEMEAAGVVDQTHCLVIRGISDYADSHKNQTWQPYAAGTAAAFARELLLTVQPSVVKELGNIAPTAGQAADPQSSGNLEPGNVHWMVPKRANKLFTGRTRILEKLGHSLASQPPSSSASEEQKVFVIVGYGGIGKSEVCLKFANDHRQHFWGVFWIDASSEETAKQSFIDIGKLCGGKAESFEQVKTWLANICYSWILIIDNADNPDIDYAMFFPSGEKGNILLTTRNQQYRDHETVGCEDLDHLDLQDATSLLFKAAGIAESSRGDNHKAAEKVIQDLSYHTLAIVQAGAFIKLRLCSLGDYPKIFKEQKEQVLKYCPTPAQPTDRSVFATFEISATHLESSQDQNAANALSLLQLLGFFHFQEIPELMFLRARNQAIAIREKIGRGMPQDEIYRLSELQISRLPEFIMPRNHIATDSIPWQWRETLNLLESYSIIKFSGTGEDLSFSMHPLAHTWARSRPGLTSREQSWAAAGSVIALSMRGTNYNMFHEKLRSHVEAYLGYPILEYRAEMTELEICQTHFRICWLVLHLLHTSRLRDLLKILETFEAWTGASGESSLQIKLLTANCFLEEGQHQTAVGLLERLVETDHADDLDLQATLANAYIECKQHQKAVPLLERLAKIQERTETPDDEYLLWLRHLLGCAYIGNKQFERAAPLLEQIVEIQKGSMVSTHRGRIASEFMLGRAYIGNKQYEEAAKILQQVLDIRSQILDVKDPGLLATQYWLVKAYIAMGNGHYGRAAELLEQVFRIDGVFWHLKTLIVWHRSTSLQ</sequence>
<dbReference type="AlphaFoldDB" id="A0A8H6G6J2"/>
<dbReference type="GO" id="GO:0003824">
    <property type="term" value="F:catalytic activity"/>
    <property type="evidence" value="ECO:0007669"/>
    <property type="project" value="InterPro"/>
</dbReference>
<dbReference type="PROSITE" id="PS50005">
    <property type="entry name" value="TPR"/>
    <property type="match status" value="1"/>
</dbReference>
<dbReference type="PANTHER" id="PTHR46082">
    <property type="entry name" value="ATP/GTP-BINDING PROTEIN-RELATED"/>
    <property type="match status" value="1"/>
</dbReference>
<dbReference type="Proteomes" id="UP000578531">
    <property type="component" value="Unassembled WGS sequence"/>
</dbReference>
<dbReference type="Gene3D" id="3.40.50.300">
    <property type="entry name" value="P-loop containing nucleotide triphosphate hydrolases"/>
    <property type="match status" value="1"/>
</dbReference>
<proteinExistence type="predicted"/>
<dbReference type="EMBL" id="JACCJC010000001">
    <property type="protein sequence ID" value="KAF6241314.1"/>
    <property type="molecule type" value="Genomic_DNA"/>
</dbReference>
<name>A0A8H6G6J2_9LECA</name>
<evidence type="ECO:0000256" key="1">
    <source>
        <dbReference type="PROSITE-ProRule" id="PRU00339"/>
    </source>
</evidence>
<dbReference type="InterPro" id="IPR035994">
    <property type="entry name" value="Nucleoside_phosphorylase_sf"/>
</dbReference>